<dbReference type="AlphaFoldDB" id="A0A484VJZ1"/>
<feature type="compositionally biased region" description="Basic residues" evidence="1">
    <location>
        <begin position="1"/>
        <end position="10"/>
    </location>
</feature>
<evidence type="ECO:0000313" key="4">
    <source>
        <dbReference type="EMBL" id="VFR98633.1"/>
    </source>
</evidence>
<name>A0A484VJZ1_9ZZZZ</name>
<evidence type="ECO:0000256" key="1">
    <source>
        <dbReference type="SAM" id="MobiDB-lite"/>
    </source>
</evidence>
<evidence type="ECO:0000313" key="5">
    <source>
        <dbReference type="EMBL" id="VFS26550.1"/>
    </source>
</evidence>
<gene>
    <name evidence="2" type="ORF">BRI6_1077</name>
    <name evidence="3" type="ORF">BRI9_1131</name>
    <name evidence="4" type="ORF">IVO3_1128</name>
    <name evidence="5" type="ORF">RAN7_1067</name>
</gene>
<proteinExistence type="predicted"/>
<dbReference type="InterPro" id="IPR009279">
    <property type="entry name" value="Portal_Mu"/>
</dbReference>
<sequence>MAKIRHRRNRPQPDFAERATSRPELETEVANRLVDPFEPLYMGVLRTNDPLLLERGQGGIAIYKDLKRDGKVFAAMQKRRLALIGYDWTVTPVRSSAKADDDAKTLTDILKEVGFDSLCSQMLDATLTGFEVFEKVWTVRDGMVVPKRIVKRAQRRFVYVQEDPNQPPALRLLTREDMLRGIELPERKFIVHRVNPDDDNPYGMGLGLQTYWPVFFKRAGIIAWNKRLARTGSPVPWGKYPNNAGPKEKATLFDSLRALSNDGVLMTPVGADVQLLESRLAGGSISSERELAEYMDDWIAEVWTGEAPRGKSGGAMAAASEERESVRLGLTKGDSDLLSETVKAQLLDDICYYNGLEACQVYRNIKAAEDLKAQSETDKNIAELGFEPSEAYIQDRYGEGWTKKQPALAVTTGRSQPPPASTEHAEFAEPSAGAQAAIDQAVDAVTDGELQAAMRGIFEPLLAAIEGADSYEDALAAAQAAYPSMDDSALQALIANAVFGADAYGRQVED</sequence>
<evidence type="ECO:0000313" key="2">
    <source>
        <dbReference type="EMBL" id="VFR54496.1"/>
    </source>
</evidence>
<dbReference type="EMBL" id="CAADII010000029">
    <property type="protein sequence ID" value="VFR54496.1"/>
    <property type="molecule type" value="Genomic_DNA"/>
</dbReference>
<feature type="region of interest" description="Disordered" evidence="1">
    <location>
        <begin position="1"/>
        <end position="22"/>
    </location>
</feature>
<dbReference type="EMBL" id="CAADIK010000065">
    <property type="protein sequence ID" value="VFR86460.1"/>
    <property type="molecule type" value="Genomic_DNA"/>
</dbReference>
<reference evidence="4" key="1">
    <citation type="submission" date="2019-03" db="EMBL/GenBank/DDBJ databases">
        <authorList>
            <person name="Danneels B."/>
        </authorList>
    </citation>
    <scope>NUCLEOTIDE SEQUENCE</scope>
</reference>
<dbReference type="EMBL" id="CAADIZ010000038">
    <property type="protein sequence ID" value="VFS26550.1"/>
    <property type="molecule type" value="Genomic_DNA"/>
</dbReference>
<protein>
    <submittedName>
        <fullName evidence="4">Mu-like prophage FluMu protein gp29</fullName>
    </submittedName>
</protein>
<evidence type="ECO:0000313" key="3">
    <source>
        <dbReference type="EMBL" id="VFR86460.1"/>
    </source>
</evidence>
<dbReference type="Pfam" id="PF06074">
    <property type="entry name" value="Portal_Mu"/>
    <property type="match status" value="1"/>
</dbReference>
<organism evidence="4">
    <name type="scientific">plant metagenome</name>
    <dbReference type="NCBI Taxonomy" id="1297885"/>
    <lineage>
        <taxon>unclassified sequences</taxon>
        <taxon>metagenomes</taxon>
        <taxon>organismal metagenomes</taxon>
    </lineage>
</organism>
<dbReference type="EMBL" id="CAADIP010000067">
    <property type="protein sequence ID" value="VFR98633.1"/>
    <property type="molecule type" value="Genomic_DNA"/>
</dbReference>
<accession>A0A484VJZ1</accession>